<dbReference type="Pfam" id="PF02810">
    <property type="entry name" value="SEC-C"/>
    <property type="match status" value="1"/>
</dbReference>
<dbReference type="AlphaFoldDB" id="X1RLI8"/>
<protein>
    <recommendedName>
        <fullName evidence="2">Zinc chelation protein SecC</fullName>
    </recommendedName>
</protein>
<evidence type="ECO:0008006" key="2">
    <source>
        <dbReference type="Google" id="ProtNLM"/>
    </source>
</evidence>
<reference evidence="1" key="1">
    <citation type="journal article" date="2014" name="Front. Microbiol.">
        <title>High frequency of phylogenetically diverse reductive dehalogenase-homologous genes in deep subseafloor sedimentary metagenomes.</title>
        <authorList>
            <person name="Kawai M."/>
            <person name="Futagami T."/>
            <person name="Toyoda A."/>
            <person name="Takaki Y."/>
            <person name="Nishi S."/>
            <person name="Hori S."/>
            <person name="Arai W."/>
            <person name="Tsubouchi T."/>
            <person name="Morono Y."/>
            <person name="Uchiyama I."/>
            <person name="Ito T."/>
            <person name="Fujiyama A."/>
            <person name="Inagaki F."/>
            <person name="Takami H."/>
        </authorList>
    </citation>
    <scope>NUCLEOTIDE SEQUENCE</scope>
    <source>
        <strain evidence="1">Expedition CK06-06</strain>
    </source>
</reference>
<dbReference type="EMBL" id="BARW01000403">
    <property type="protein sequence ID" value="GAI64020.1"/>
    <property type="molecule type" value="Genomic_DNA"/>
</dbReference>
<dbReference type="SUPFAM" id="SSF103642">
    <property type="entry name" value="Sec-C motif"/>
    <property type="match status" value="1"/>
</dbReference>
<proteinExistence type="predicted"/>
<accession>X1RLI8</accession>
<sequence>MGGEDEGFCYAWRYGKSWKRVPGAIDWLKEQTGIKIIPKVGRNDLCPCGSGEKYKKCCGAY</sequence>
<dbReference type="Gene3D" id="3.10.450.50">
    <property type="match status" value="1"/>
</dbReference>
<organism evidence="1">
    <name type="scientific">marine sediment metagenome</name>
    <dbReference type="NCBI Taxonomy" id="412755"/>
    <lineage>
        <taxon>unclassified sequences</taxon>
        <taxon>metagenomes</taxon>
        <taxon>ecological metagenomes</taxon>
    </lineage>
</organism>
<gene>
    <name evidence="1" type="ORF">S12H4_01862</name>
</gene>
<dbReference type="InterPro" id="IPR004027">
    <property type="entry name" value="SEC_C_motif"/>
</dbReference>
<evidence type="ECO:0000313" key="1">
    <source>
        <dbReference type="EMBL" id="GAI64020.1"/>
    </source>
</evidence>
<comment type="caution">
    <text evidence="1">The sequence shown here is derived from an EMBL/GenBank/DDBJ whole genome shotgun (WGS) entry which is preliminary data.</text>
</comment>
<name>X1RLI8_9ZZZZ</name>